<dbReference type="Proteomes" id="UP000004995">
    <property type="component" value="Unassembled WGS sequence"/>
</dbReference>
<evidence type="ECO:0000313" key="1">
    <source>
        <dbReference type="EnsemblPlants" id="KQK96991"/>
    </source>
</evidence>
<dbReference type="EMBL" id="AGNK02004314">
    <property type="status" value="NOT_ANNOTATED_CDS"/>
    <property type="molecule type" value="Genomic_DNA"/>
</dbReference>
<evidence type="ECO:0008006" key="3">
    <source>
        <dbReference type="Google" id="ProtNLM"/>
    </source>
</evidence>
<dbReference type="Pfam" id="PF14223">
    <property type="entry name" value="Retrotran_gag_2"/>
    <property type="match status" value="1"/>
</dbReference>
<dbReference type="AlphaFoldDB" id="K3YDI6"/>
<evidence type="ECO:0000313" key="2">
    <source>
        <dbReference type="Proteomes" id="UP000004995"/>
    </source>
</evidence>
<reference evidence="1" key="2">
    <citation type="submission" date="2018-08" db="UniProtKB">
        <authorList>
            <consortium name="EnsemblPlants"/>
        </authorList>
    </citation>
    <scope>IDENTIFICATION</scope>
    <source>
        <strain evidence="1">Yugu1</strain>
    </source>
</reference>
<dbReference type="Gramene" id="KQK96991">
    <property type="protein sequence ID" value="KQK96991"/>
    <property type="gene ID" value="SETIT_012291mg"/>
</dbReference>
<dbReference type="STRING" id="4555.K3YDI6"/>
<proteinExistence type="predicted"/>
<protein>
    <recommendedName>
        <fullName evidence="3">DUF4219 domain-containing protein</fullName>
    </recommendedName>
</protein>
<reference evidence="2" key="1">
    <citation type="journal article" date="2012" name="Nat. Biotechnol.">
        <title>Reference genome sequence of the model plant Setaria.</title>
        <authorList>
            <person name="Bennetzen J.L."/>
            <person name="Schmutz J."/>
            <person name="Wang H."/>
            <person name="Percifield R."/>
            <person name="Hawkins J."/>
            <person name="Pontaroli A.C."/>
            <person name="Estep M."/>
            <person name="Feng L."/>
            <person name="Vaughn J.N."/>
            <person name="Grimwood J."/>
            <person name="Jenkins J."/>
            <person name="Barry K."/>
            <person name="Lindquist E."/>
            <person name="Hellsten U."/>
            <person name="Deshpande S."/>
            <person name="Wang X."/>
            <person name="Wu X."/>
            <person name="Mitros T."/>
            <person name="Triplett J."/>
            <person name="Yang X."/>
            <person name="Ye C.Y."/>
            <person name="Mauro-Herrera M."/>
            <person name="Wang L."/>
            <person name="Li P."/>
            <person name="Sharma M."/>
            <person name="Sharma R."/>
            <person name="Ronald P.C."/>
            <person name="Panaud O."/>
            <person name="Kellogg E.A."/>
            <person name="Brutnell T.P."/>
            <person name="Doust A.N."/>
            <person name="Tuskan G.A."/>
            <person name="Rokhsar D."/>
            <person name="Devos K.M."/>
        </authorList>
    </citation>
    <scope>NUCLEOTIDE SEQUENCE [LARGE SCALE GENOMIC DNA]</scope>
    <source>
        <strain evidence="2">cv. Yugu1</strain>
    </source>
</reference>
<accession>K3YDI6</accession>
<organism evidence="1 2">
    <name type="scientific">Setaria italica</name>
    <name type="common">Foxtail millet</name>
    <name type="synonym">Panicum italicum</name>
    <dbReference type="NCBI Taxonomy" id="4555"/>
    <lineage>
        <taxon>Eukaryota</taxon>
        <taxon>Viridiplantae</taxon>
        <taxon>Streptophyta</taxon>
        <taxon>Embryophyta</taxon>
        <taxon>Tracheophyta</taxon>
        <taxon>Spermatophyta</taxon>
        <taxon>Magnoliopsida</taxon>
        <taxon>Liliopsida</taxon>
        <taxon>Poales</taxon>
        <taxon>Poaceae</taxon>
        <taxon>PACMAD clade</taxon>
        <taxon>Panicoideae</taxon>
        <taxon>Panicodae</taxon>
        <taxon>Paniceae</taxon>
        <taxon>Cenchrinae</taxon>
        <taxon>Setaria</taxon>
    </lineage>
</organism>
<dbReference type="HOGENOM" id="CLU_021137_2_4_1"/>
<sequence length="151" mass="17556">MSDLGRPPHFDGTNFPYWHVRMSCFLKAKCLGIWRVTKHEMNPIAQPNNPTKADEKELHLNAIAWNSIFESLSIEVFNRVYELKSAHEIWTTLIELHNSTSDVKEQKYSLIKEAFDSFQMLPDELANYMYSLLNVIVNELDAIAHHPIIKN</sequence>
<dbReference type="OMA" id="ELANYMY"/>
<name>K3YDI6_SETIT</name>
<dbReference type="EnsemblPlants" id="KQK96991">
    <property type="protein sequence ID" value="KQK96991"/>
    <property type="gene ID" value="SETIT_012291mg"/>
</dbReference>
<keyword evidence="2" id="KW-1185">Reference proteome</keyword>
<dbReference type="InParanoid" id="K3YDI6"/>
<dbReference type="eggNOG" id="ENOG502SEY3">
    <property type="taxonomic scope" value="Eukaryota"/>
</dbReference>